<proteinExistence type="predicted"/>
<evidence type="ECO:0000313" key="2">
    <source>
        <dbReference type="Proteomes" id="UP000800035"/>
    </source>
</evidence>
<sequence>MVRRVVFADGISWVARVRLPPLNALDHELLDVASILKVEIASMKFLKAKTSIPVPGVHSYSVDLTNDVLELRISCWIISTEPLRQSCDRQ</sequence>
<dbReference type="EMBL" id="ML976984">
    <property type="protein sequence ID" value="KAF1959800.1"/>
    <property type="molecule type" value="Genomic_DNA"/>
</dbReference>
<protein>
    <submittedName>
        <fullName evidence="1">Uncharacterized protein</fullName>
    </submittedName>
</protein>
<name>A0A6A5U647_9PLEO</name>
<keyword evidence="2" id="KW-1185">Reference proteome</keyword>
<organism evidence="1 2">
    <name type="scientific">Byssothecium circinans</name>
    <dbReference type="NCBI Taxonomy" id="147558"/>
    <lineage>
        <taxon>Eukaryota</taxon>
        <taxon>Fungi</taxon>
        <taxon>Dikarya</taxon>
        <taxon>Ascomycota</taxon>
        <taxon>Pezizomycotina</taxon>
        <taxon>Dothideomycetes</taxon>
        <taxon>Pleosporomycetidae</taxon>
        <taxon>Pleosporales</taxon>
        <taxon>Massarineae</taxon>
        <taxon>Massarinaceae</taxon>
        <taxon>Byssothecium</taxon>
    </lineage>
</organism>
<dbReference type="OrthoDB" id="3870463at2759"/>
<dbReference type="Proteomes" id="UP000800035">
    <property type="component" value="Unassembled WGS sequence"/>
</dbReference>
<gene>
    <name evidence="1" type="ORF">CC80DRAFT_545233</name>
</gene>
<reference evidence="1" key="1">
    <citation type="journal article" date="2020" name="Stud. Mycol.">
        <title>101 Dothideomycetes genomes: a test case for predicting lifestyles and emergence of pathogens.</title>
        <authorList>
            <person name="Haridas S."/>
            <person name="Albert R."/>
            <person name="Binder M."/>
            <person name="Bloem J."/>
            <person name="Labutti K."/>
            <person name="Salamov A."/>
            <person name="Andreopoulos B."/>
            <person name="Baker S."/>
            <person name="Barry K."/>
            <person name="Bills G."/>
            <person name="Bluhm B."/>
            <person name="Cannon C."/>
            <person name="Castanera R."/>
            <person name="Culley D."/>
            <person name="Daum C."/>
            <person name="Ezra D."/>
            <person name="Gonzalez J."/>
            <person name="Henrissat B."/>
            <person name="Kuo A."/>
            <person name="Liang C."/>
            <person name="Lipzen A."/>
            <person name="Lutzoni F."/>
            <person name="Magnuson J."/>
            <person name="Mondo S."/>
            <person name="Nolan M."/>
            <person name="Ohm R."/>
            <person name="Pangilinan J."/>
            <person name="Park H.-J."/>
            <person name="Ramirez L."/>
            <person name="Alfaro M."/>
            <person name="Sun H."/>
            <person name="Tritt A."/>
            <person name="Yoshinaga Y."/>
            <person name="Zwiers L.-H."/>
            <person name="Turgeon B."/>
            <person name="Goodwin S."/>
            <person name="Spatafora J."/>
            <person name="Crous P."/>
            <person name="Grigoriev I."/>
        </authorList>
    </citation>
    <scope>NUCLEOTIDE SEQUENCE</scope>
    <source>
        <strain evidence="1">CBS 675.92</strain>
    </source>
</reference>
<evidence type="ECO:0000313" key="1">
    <source>
        <dbReference type="EMBL" id="KAF1959800.1"/>
    </source>
</evidence>
<dbReference type="AlphaFoldDB" id="A0A6A5U647"/>
<accession>A0A6A5U647</accession>